<proteinExistence type="predicted"/>
<feature type="region of interest" description="Disordered" evidence="2">
    <location>
        <begin position="55"/>
        <end position="89"/>
    </location>
</feature>
<name>A0ABQ4TB92_METOR</name>
<feature type="compositionally biased region" description="Low complexity" evidence="2">
    <location>
        <begin position="61"/>
        <end position="87"/>
    </location>
</feature>
<reference evidence="3" key="1">
    <citation type="journal article" date="2021" name="Front. Microbiol.">
        <title>Comprehensive Comparative Genomics and Phenotyping of Methylobacterium Species.</title>
        <authorList>
            <person name="Alessa O."/>
            <person name="Ogura Y."/>
            <person name="Fujitani Y."/>
            <person name="Takami H."/>
            <person name="Hayashi T."/>
            <person name="Sahin N."/>
            <person name="Tani A."/>
        </authorList>
    </citation>
    <scope>NUCLEOTIDE SEQUENCE</scope>
    <source>
        <strain evidence="3">NBRC 15689</strain>
    </source>
</reference>
<dbReference type="Proteomes" id="UP001055156">
    <property type="component" value="Unassembled WGS sequence"/>
</dbReference>
<sequence length="171" mass="18073">MQDDTLARALADVRQRLNELQSEYDRVATELGKLRQAEKSLAALVEGVAEGDVSFAGGFDGAPAPGRAPAARASSGRGSRGPRANSAKGRLKVLLEEAGPQGYSQADIQRRLHDVAPATLNTYLSMMVSGGEAVRNGDFYTARKGPIAPDAPGDEEEEAPDHDAADPQDEE</sequence>
<evidence type="ECO:0000256" key="1">
    <source>
        <dbReference type="SAM" id="Coils"/>
    </source>
</evidence>
<accession>A0ABQ4TB92</accession>
<evidence type="ECO:0008006" key="5">
    <source>
        <dbReference type="Google" id="ProtNLM"/>
    </source>
</evidence>
<evidence type="ECO:0000313" key="3">
    <source>
        <dbReference type="EMBL" id="GJE28863.1"/>
    </source>
</evidence>
<gene>
    <name evidence="3" type="ORF">LKMONMHP_3737</name>
</gene>
<evidence type="ECO:0000313" key="4">
    <source>
        <dbReference type="Proteomes" id="UP001055156"/>
    </source>
</evidence>
<protein>
    <recommendedName>
        <fullName evidence="5">HTH iclR-type domain-containing protein</fullName>
    </recommendedName>
</protein>
<comment type="caution">
    <text evidence="3">The sequence shown here is derived from an EMBL/GenBank/DDBJ whole genome shotgun (WGS) entry which is preliminary data.</text>
</comment>
<feature type="compositionally biased region" description="Acidic residues" evidence="2">
    <location>
        <begin position="152"/>
        <end position="171"/>
    </location>
</feature>
<reference evidence="3" key="2">
    <citation type="submission" date="2021-08" db="EMBL/GenBank/DDBJ databases">
        <authorList>
            <person name="Tani A."/>
            <person name="Ola A."/>
            <person name="Ogura Y."/>
            <person name="Katsura K."/>
            <person name="Hayashi T."/>
        </authorList>
    </citation>
    <scope>NUCLEOTIDE SEQUENCE</scope>
    <source>
        <strain evidence="3">NBRC 15689</strain>
    </source>
</reference>
<keyword evidence="1" id="KW-0175">Coiled coil</keyword>
<organism evidence="3 4">
    <name type="scientific">Methylobacterium organophilum</name>
    <dbReference type="NCBI Taxonomy" id="410"/>
    <lineage>
        <taxon>Bacteria</taxon>
        <taxon>Pseudomonadati</taxon>
        <taxon>Pseudomonadota</taxon>
        <taxon>Alphaproteobacteria</taxon>
        <taxon>Hyphomicrobiales</taxon>
        <taxon>Methylobacteriaceae</taxon>
        <taxon>Methylobacterium</taxon>
    </lineage>
</organism>
<dbReference type="EMBL" id="BPQV01000012">
    <property type="protein sequence ID" value="GJE28863.1"/>
    <property type="molecule type" value="Genomic_DNA"/>
</dbReference>
<feature type="coiled-coil region" evidence="1">
    <location>
        <begin position="3"/>
        <end position="37"/>
    </location>
</feature>
<evidence type="ECO:0000256" key="2">
    <source>
        <dbReference type="SAM" id="MobiDB-lite"/>
    </source>
</evidence>
<feature type="region of interest" description="Disordered" evidence="2">
    <location>
        <begin position="140"/>
        <end position="171"/>
    </location>
</feature>
<keyword evidence="4" id="KW-1185">Reference proteome</keyword>